<dbReference type="InParanoid" id="A0A068UH79"/>
<comment type="subcellular location">
    <subcellularLocation>
        <location evidence="1">Nucleus</location>
    </subcellularLocation>
</comment>
<keyword evidence="5" id="KW-0539">Nucleus</keyword>
<dbReference type="InterPro" id="IPR036638">
    <property type="entry name" value="HLH_DNA-bd_sf"/>
</dbReference>
<evidence type="ECO:0000256" key="2">
    <source>
        <dbReference type="ARBA" id="ARBA00023015"/>
    </source>
</evidence>
<evidence type="ECO:0000313" key="9">
    <source>
        <dbReference type="EMBL" id="CDP07801.1"/>
    </source>
</evidence>
<organism evidence="9 10">
    <name type="scientific">Coffea canephora</name>
    <name type="common">Robusta coffee</name>
    <dbReference type="NCBI Taxonomy" id="49390"/>
    <lineage>
        <taxon>Eukaryota</taxon>
        <taxon>Viridiplantae</taxon>
        <taxon>Streptophyta</taxon>
        <taxon>Embryophyta</taxon>
        <taxon>Tracheophyta</taxon>
        <taxon>Spermatophyta</taxon>
        <taxon>Magnoliopsida</taxon>
        <taxon>eudicotyledons</taxon>
        <taxon>Gunneridae</taxon>
        <taxon>Pentapetalae</taxon>
        <taxon>asterids</taxon>
        <taxon>lamiids</taxon>
        <taxon>Gentianales</taxon>
        <taxon>Rubiaceae</taxon>
        <taxon>Ixoroideae</taxon>
        <taxon>Gardenieae complex</taxon>
        <taxon>Bertiereae - Coffeeae clade</taxon>
        <taxon>Coffeeae</taxon>
        <taxon>Coffea</taxon>
    </lineage>
</organism>
<gene>
    <name evidence="9" type="ORF">GSCOC_T00025191001</name>
</gene>
<evidence type="ECO:0000259" key="8">
    <source>
        <dbReference type="PROSITE" id="PS50888"/>
    </source>
</evidence>
<dbReference type="SMART" id="SM00353">
    <property type="entry name" value="HLH"/>
    <property type="match status" value="1"/>
</dbReference>
<sequence length="277" mass="31636">MDDFTYNLIPLLQDDPMLFEYLPISTLHPDLEPAIPHQDLQNQVVASSLAARQEKTEEIIIRNNINTARKRQTKASSAIRADNHDRGKNPDESKQKKANHRDIERRRRQEMAKLYASLGNLLPLECKKTKRSISDHLLDAVNHIKHMKKNIRELEVKRDKQINLTAGSSNLDVKIVEETNSSAIKFTLRQCSGGGIEILMKNYLADTKWFPLSKILDVLLDEGLAVVSCVCTKVNEEFLYTIQTEVNADVDLICLQEKLTKNAMTGKDLKVLEQYRN</sequence>
<name>A0A068UH79_COFCA</name>
<dbReference type="GO" id="GO:0000977">
    <property type="term" value="F:RNA polymerase II transcription regulatory region sequence-specific DNA binding"/>
    <property type="evidence" value="ECO:0007669"/>
    <property type="project" value="TreeGrafter"/>
</dbReference>
<dbReference type="PhylomeDB" id="A0A068UH79"/>
<dbReference type="FunCoup" id="A0A068UH79">
    <property type="interactions" value="71"/>
</dbReference>
<keyword evidence="6" id="KW-0175">Coiled coil</keyword>
<reference evidence="10" key="1">
    <citation type="journal article" date="2014" name="Science">
        <title>The coffee genome provides insight into the convergent evolution of caffeine biosynthesis.</title>
        <authorList>
            <person name="Denoeud F."/>
            <person name="Carretero-Paulet L."/>
            <person name="Dereeper A."/>
            <person name="Droc G."/>
            <person name="Guyot R."/>
            <person name="Pietrella M."/>
            <person name="Zheng C."/>
            <person name="Alberti A."/>
            <person name="Anthony F."/>
            <person name="Aprea G."/>
            <person name="Aury J.M."/>
            <person name="Bento P."/>
            <person name="Bernard M."/>
            <person name="Bocs S."/>
            <person name="Campa C."/>
            <person name="Cenci A."/>
            <person name="Combes M.C."/>
            <person name="Crouzillat D."/>
            <person name="Da Silva C."/>
            <person name="Daddiego L."/>
            <person name="De Bellis F."/>
            <person name="Dussert S."/>
            <person name="Garsmeur O."/>
            <person name="Gayraud T."/>
            <person name="Guignon V."/>
            <person name="Jahn K."/>
            <person name="Jamilloux V."/>
            <person name="Joet T."/>
            <person name="Labadie K."/>
            <person name="Lan T."/>
            <person name="Leclercq J."/>
            <person name="Lepelley M."/>
            <person name="Leroy T."/>
            <person name="Li L.T."/>
            <person name="Librado P."/>
            <person name="Lopez L."/>
            <person name="Munoz A."/>
            <person name="Noel B."/>
            <person name="Pallavicini A."/>
            <person name="Perrotta G."/>
            <person name="Poncet V."/>
            <person name="Pot D."/>
            <person name="Priyono X."/>
            <person name="Rigoreau M."/>
            <person name="Rouard M."/>
            <person name="Rozas J."/>
            <person name="Tranchant-Dubreuil C."/>
            <person name="VanBuren R."/>
            <person name="Zhang Q."/>
            <person name="Andrade A.C."/>
            <person name="Argout X."/>
            <person name="Bertrand B."/>
            <person name="de Kochko A."/>
            <person name="Graziosi G."/>
            <person name="Henry R.J."/>
            <person name="Jayarama X."/>
            <person name="Ming R."/>
            <person name="Nagai C."/>
            <person name="Rounsley S."/>
            <person name="Sankoff D."/>
            <person name="Giuliano G."/>
            <person name="Albert V.A."/>
            <person name="Wincker P."/>
            <person name="Lashermes P."/>
        </authorList>
    </citation>
    <scope>NUCLEOTIDE SEQUENCE [LARGE SCALE GENOMIC DNA]</scope>
    <source>
        <strain evidence="10">cv. DH200-94</strain>
    </source>
</reference>
<accession>A0A068UH79</accession>
<protein>
    <recommendedName>
        <fullName evidence="8">BHLH domain-containing protein</fullName>
    </recommendedName>
</protein>
<evidence type="ECO:0000256" key="6">
    <source>
        <dbReference type="SAM" id="Coils"/>
    </source>
</evidence>
<dbReference type="SUPFAM" id="SSF47459">
    <property type="entry name" value="HLH, helix-loop-helix DNA-binding domain"/>
    <property type="match status" value="1"/>
</dbReference>
<dbReference type="Gene3D" id="4.10.280.10">
    <property type="entry name" value="Helix-loop-helix DNA-binding domain"/>
    <property type="match status" value="1"/>
</dbReference>
<dbReference type="GO" id="GO:0090575">
    <property type="term" value="C:RNA polymerase II transcription regulator complex"/>
    <property type="evidence" value="ECO:0007669"/>
    <property type="project" value="TreeGrafter"/>
</dbReference>
<proteinExistence type="predicted"/>
<dbReference type="PROSITE" id="PS50888">
    <property type="entry name" value="BHLH"/>
    <property type="match status" value="1"/>
</dbReference>
<dbReference type="GO" id="GO:0046983">
    <property type="term" value="F:protein dimerization activity"/>
    <property type="evidence" value="ECO:0007669"/>
    <property type="project" value="InterPro"/>
</dbReference>
<dbReference type="InterPro" id="IPR015660">
    <property type="entry name" value="MASH1/Ascl1a-like"/>
</dbReference>
<evidence type="ECO:0000256" key="4">
    <source>
        <dbReference type="ARBA" id="ARBA00023163"/>
    </source>
</evidence>
<feature type="coiled-coil region" evidence="6">
    <location>
        <begin position="137"/>
        <end position="164"/>
    </location>
</feature>
<evidence type="ECO:0000256" key="1">
    <source>
        <dbReference type="ARBA" id="ARBA00004123"/>
    </source>
</evidence>
<dbReference type="InterPro" id="IPR011598">
    <property type="entry name" value="bHLH_dom"/>
</dbReference>
<keyword evidence="10" id="KW-1185">Reference proteome</keyword>
<keyword evidence="2" id="KW-0805">Transcription regulation</keyword>
<evidence type="ECO:0000256" key="5">
    <source>
        <dbReference type="ARBA" id="ARBA00023242"/>
    </source>
</evidence>
<dbReference type="EMBL" id="HG739111">
    <property type="protein sequence ID" value="CDP07801.1"/>
    <property type="molecule type" value="Genomic_DNA"/>
</dbReference>
<dbReference type="AlphaFoldDB" id="A0A068UH79"/>
<evidence type="ECO:0000256" key="7">
    <source>
        <dbReference type="SAM" id="MobiDB-lite"/>
    </source>
</evidence>
<dbReference type="OrthoDB" id="1935281at2759"/>
<feature type="domain" description="BHLH" evidence="8">
    <location>
        <begin position="95"/>
        <end position="147"/>
    </location>
</feature>
<dbReference type="Pfam" id="PF00010">
    <property type="entry name" value="HLH"/>
    <property type="match status" value="1"/>
</dbReference>
<feature type="compositionally biased region" description="Basic and acidic residues" evidence="7">
    <location>
        <begin position="81"/>
        <end position="104"/>
    </location>
</feature>
<feature type="region of interest" description="Disordered" evidence="7">
    <location>
        <begin position="70"/>
        <end position="104"/>
    </location>
</feature>
<dbReference type="GO" id="GO:0000981">
    <property type="term" value="F:DNA-binding transcription factor activity, RNA polymerase II-specific"/>
    <property type="evidence" value="ECO:0007669"/>
    <property type="project" value="TreeGrafter"/>
</dbReference>
<keyword evidence="3" id="KW-0238">DNA-binding</keyword>
<dbReference type="PANTHER" id="PTHR13935:SF106">
    <property type="entry name" value="ACHAETE-SCUTE COMPLEX PROTEIN T5-RELATED"/>
    <property type="match status" value="1"/>
</dbReference>
<dbReference type="OMA" id="YPKSGCS"/>
<dbReference type="PANTHER" id="PTHR13935">
    <property type="entry name" value="ACHAETE-SCUTE TRANSCRIPTION FACTOR-RELATED"/>
    <property type="match status" value="1"/>
</dbReference>
<dbReference type="Gramene" id="CDP07801">
    <property type="protein sequence ID" value="CDP07801"/>
    <property type="gene ID" value="GSCOC_T00025191001"/>
</dbReference>
<keyword evidence="4" id="KW-0804">Transcription</keyword>
<evidence type="ECO:0000313" key="10">
    <source>
        <dbReference type="Proteomes" id="UP000295252"/>
    </source>
</evidence>
<dbReference type="Proteomes" id="UP000295252">
    <property type="component" value="Chromosome IV"/>
</dbReference>
<evidence type="ECO:0000256" key="3">
    <source>
        <dbReference type="ARBA" id="ARBA00023125"/>
    </source>
</evidence>